<proteinExistence type="inferred from homology"/>
<feature type="transmembrane region" description="Helical" evidence="5">
    <location>
        <begin position="163"/>
        <end position="184"/>
    </location>
</feature>
<accession>A0ABT4N309</accession>
<keyword evidence="3 5" id="KW-1133">Transmembrane helix</keyword>
<keyword evidence="4 5" id="KW-0472">Membrane</keyword>
<evidence type="ECO:0000256" key="2">
    <source>
        <dbReference type="ARBA" id="ARBA00022692"/>
    </source>
</evidence>
<keyword evidence="2 5" id="KW-0812">Transmembrane</keyword>
<dbReference type="Proteomes" id="UP001067235">
    <property type="component" value="Unassembled WGS sequence"/>
</dbReference>
<gene>
    <name evidence="6" type="ORF">O4213_26815</name>
</gene>
<comment type="caution">
    <text evidence="6">The sequence shown here is derived from an EMBL/GenBank/DDBJ whole genome shotgun (WGS) entry which is preliminary data.</text>
</comment>
<reference evidence="6" key="1">
    <citation type="submission" date="2022-12" db="EMBL/GenBank/DDBJ databases">
        <authorList>
            <person name="Krivoruchko A.V."/>
            <person name="Elkin A."/>
        </authorList>
    </citation>
    <scope>NUCLEOTIDE SEQUENCE</scope>
    <source>
        <strain evidence="6">IEGM 1388</strain>
    </source>
</reference>
<dbReference type="PANTHER" id="PTHR36917:SF1">
    <property type="entry name" value="INNER MEMBRANE-SPANNING PROTEIN YCIB"/>
    <property type="match status" value="1"/>
</dbReference>
<feature type="transmembrane region" description="Helical" evidence="5">
    <location>
        <begin position="12"/>
        <end position="31"/>
    </location>
</feature>
<keyword evidence="1" id="KW-1003">Cell membrane</keyword>
<feature type="transmembrane region" description="Helical" evidence="5">
    <location>
        <begin position="96"/>
        <end position="112"/>
    </location>
</feature>
<name>A0ABT4N309_GORRU</name>
<evidence type="ECO:0000256" key="1">
    <source>
        <dbReference type="ARBA" id="ARBA00022475"/>
    </source>
</evidence>
<evidence type="ECO:0000256" key="4">
    <source>
        <dbReference type="ARBA" id="ARBA00023136"/>
    </source>
</evidence>
<dbReference type="RefSeq" id="WP_301574293.1">
    <property type="nucleotide sequence ID" value="NZ_JAPWIE010000011.1"/>
</dbReference>
<evidence type="ECO:0000256" key="5">
    <source>
        <dbReference type="SAM" id="Phobius"/>
    </source>
</evidence>
<feature type="transmembrane region" description="Helical" evidence="5">
    <location>
        <begin position="136"/>
        <end position="157"/>
    </location>
</feature>
<protein>
    <submittedName>
        <fullName evidence="6">Septation protein IspZ</fullName>
    </submittedName>
</protein>
<feature type="transmembrane region" description="Helical" evidence="5">
    <location>
        <begin position="37"/>
        <end position="58"/>
    </location>
</feature>
<evidence type="ECO:0000256" key="3">
    <source>
        <dbReference type="ARBA" id="ARBA00022989"/>
    </source>
</evidence>
<evidence type="ECO:0000313" key="7">
    <source>
        <dbReference type="Proteomes" id="UP001067235"/>
    </source>
</evidence>
<dbReference type="InterPro" id="IPR006008">
    <property type="entry name" value="YciB"/>
</dbReference>
<sequence>MFTSQVIVDRGGLQLILKLAYNVVLALAFLVSYRLGGIYVATSVLMAGVSLEVAYIFVSGRRPTKLEWVGLALVIALGAATLLLGDALFIEWRPTGFYWLCAIALAGTRLWMRKNPIAAVLNSHVPMASRAWEQVLWLWIAFLTLLGALNLVIAYNFSLDTWVNYRVFGAPGLIAIFALMMIAWRRDDIKRAWRTQRAATTLAQKDSSSADR</sequence>
<dbReference type="HAMAP" id="MF_00189">
    <property type="entry name" value="YciB"/>
    <property type="match status" value="1"/>
</dbReference>
<dbReference type="Pfam" id="PF04279">
    <property type="entry name" value="IspA"/>
    <property type="match status" value="1"/>
</dbReference>
<evidence type="ECO:0000313" key="6">
    <source>
        <dbReference type="EMBL" id="MCZ4553628.1"/>
    </source>
</evidence>
<dbReference type="EMBL" id="JAPWIE010000011">
    <property type="protein sequence ID" value="MCZ4553628.1"/>
    <property type="molecule type" value="Genomic_DNA"/>
</dbReference>
<dbReference type="PANTHER" id="PTHR36917">
    <property type="entry name" value="INTRACELLULAR SEPTATION PROTEIN A-RELATED"/>
    <property type="match status" value="1"/>
</dbReference>
<organism evidence="6 7">
    <name type="scientific">Gordonia rubripertincta</name>
    <name type="common">Rhodococcus corallinus</name>
    <dbReference type="NCBI Taxonomy" id="36822"/>
    <lineage>
        <taxon>Bacteria</taxon>
        <taxon>Bacillati</taxon>
        <taxon>Actinomycetota</taxon>
        <taxon>Actinomycetes</taxon>
        <taxon>Mycobacteriales</taxon>
        <taxon>Gordoniaceae</taxon>
        <taxon>Gordonia</taxon>
    </lineage>
</organism>
<keyword evidence="7" id="KW-1185">Reference proteome</keyword>
<feature type="transmembrane region" description="Helical" evidence="5">
    <location>
        <begin position="70"/>
        <end position="90"/>
    </location>
</feature>